<keyword evidence="3" id="KW-1185">Reference proteome</keyword>
<dbReference type="Proteomes" id="UP000467700">
    <property type="component" value="Unassembled WGS sequence"/>
</dbReference>
<feature type="region of interest" description="Disordered" evidence="1">
    <location>
        <begin position="1"/>
        <end position="31"/>
    </location>
</feature>
<gene>
    <name evidence="2" type="ORF">AAE3_LOCUS8325</name>
</gene>
<organism evidence="2 3">
    <name type="scientific">Cyclocybe aegerita</name>
    <name type="common">Black poplar mushroom</name>
    <name type="synonym">Agrocybe aegerita</name>
    <dbReference type="NCBI Taxonomy" id="1973307"/>
    <lineage>
        <taxon>Eukaryota</taxon>
        <taxon>Fungi</taxon>
        <taxon>Dikarya</taxon>
        <taxon>Basidiomycota</taxon>
        <taxon>Agaricomycotina</taxon>
        <taxon>Agaricomycetes</taxon>
        <taxon>Agaricomycetidae</taxon>
        <taxon>Agaricales</taxon>
        <taxon>Agaricineae</taxon>
        <taxon>Bolbitiaceae</taxon>
        <taxon>Cyclocybe</taxon>
    </lineage>
</organism>
<dbReference type="EMBL" id="CACVBS010000052">
    <property type="protein sequence ID" value="CAA7266034.1"/>
    <property type="molecule type" value="Genomic_DNA"/>
</dbReference>
<dbReference type="AlphaFoldDB" id="A0A8S0VXD8"/>
<accession>A0A8S0VXD8</accession>
<evidence type="ECO:0008006" key="4">
    <source>
        <dbReference type="Google" id="ProtNLM"/>
    </source>
</evidence>
<protein>
    <recommendedName>
        <fullName evidence="4">BTB domain-containing protein</fullName>
    </recommendedName>
</protein>
<sequence length="333" mass="37622">MSQHSSPPNKRQRVDDADDLGGTSEPVTTRSPSLWFDDGNVVIQAEATRFRVYRSILSLHSDILADCFGLPQPEGEPTVDGCPLVHLSDTANEIQDVYGNYSVYDHTKPLPFPAVRAMIRLGRKYNFTAFQEEALRRLQKEFPQELNQWNEKDKYVFTFLEDSPSLLFELVNFAYENSIQSILPTAMTWLCLRYPLATIISGSKISDEKTISLLPGALEMCLIGRYGLCDVIPGYVDQLVAAYADFIDHCHDIRECAESFRMFLSEVFGAHAGVKGRVGSFQWQDVVEDDVVNSLCTSCGPKLTDKYEELRINAWENVPGYFGFQTWSALKDL</sequence>
<reference evidence="2 3" key="1">
    <citation type="submission" date="2020-01" db="EMBL/GenBank/DDBJ databases">
        <authorList>
            <person name="Gupta K D."/>
        </authorList>
    </citation>
    <scope>NUCLEOTIDE SEQUENCE [LARGE SCALE GENOMIC DNA]</scope>
</reference>
<dbReference type="OrthoDB" id="2799068at2759"/>
<name>A0A8S0VXD8_CYCAE</name>
<proteinExistence type="predicted"/>
<evidence type="ECO:0000313" key="3">
    <source>
        <dbReference type="Proteomes" id="UP000467700"/>
    </source>
</evidence>
<evidence type="ECO:0000256" key="1">
    <source>
        <dbReference type="SAM" id="MobiDB-lite"/>
    </source>
</evidence>
<comment type="caution">
    <text evidence="2">The sequence shown here is derived from an EMBL/GenBank/DDBJ whole genome shotgun (WGS) entry which is preliminary data.</text>
</comment>
<evidence type="ECO:0000313" key="2">
    <source>
        <dbReference type="EMBL" id="CAA7266034.1"/>
    </source>
</evidence>